<evidence type="ECO:0000256" key="2">
    <source>
        <dbReference type="ARBA" id="ARBA00022692"/>
    </source>
</evidence>
<feature type="domain" description="EamA" evidence="6">
    <location>
        <begin position="9"/>
        <end position="140"/>
    </location>
</feature>
<gene>
    <name evidence="7" type="ORF">METZ01_LOCUS291529</name>
</gene>
<dbReference type="PANTHER" id="PTHR22911:SF6">
    <property type="entry name" value="SOLUTE CARRIER FAMILY 35 MEMBER G1"/>
    <property type="match status" value="1"/>
</dbReference>
<evidence type="ECO:0000313" key="7">
    <source>
        <dbReference type="EMBL" id="SVC38675.1"/>
    </source>
</evidence>
<feature type="transmembrane region" description="Helical" evidence="5">
    <location>
        <begin position="41"/>
        <end position="61"/>
    </location>
</feature>
<feature type="transmembrane region" description="Helical" evidence="5">
    <location>
        <begin position="146"/>
        <end position="166"/>
    </location>
</feature>
<organism evidence="7">
    <name type="scientific">marine metagenome</name>
    <dbReference type="NCBI Taxonomy" id="408172"/>
    <lineage>
        <taxon>unclassified sequences</taxon>
        <taxon>metagenomes</taxon>
        <taxon>ecological metagenomes</taxon>
    </lineage>
</organism>
<dbReference type="Pfam" id="PF00892">
    <property type="entry name" value="EamA"/>
    <property type="match status" value="1"/>
</dbReference>
<evidence type="ECO:0000256" key="5">
    <source>
        <dbReference type="SAM" id="Phobius"/>
    </source>
</evidence>
<proteinExistence type="predicted"/>
<evidence type="ECO:0000256" key="4">
    <source>
        <dbReference type="ARBA" id="ARBA00023136"/>
    </source>
</evidence>
<keyword evidence="4 5" id="KW-0472">Membrane</keyword>
<sequence>MHTKNNNLLGIILMILGMFCLSVNDVNVKGLNNYFPVWEVIFFRAFSGLIVSFILIGYFGFNKIKTKKPIRHFIRAFSAVGCVVFYFFGLKYLFLSENVAIVHSAPILAAVLAVPFLGEKLGLKRSAAILLGFVGVIIIVKPGSNLFQLVSLLPFISAIFMASVYLSTRSLMNTESSVAIIFYYS</sequence>
<dbReference type="InterPro" id="IPR037185">
    <property type="entry name" value="EmrE-like"/>
</dbReference>
<reference evidence="7" key="1">
    <citation type="submission" date="2018-05" db="EMBL/GenBank/DDBJ databases">
        <authorList>
            <person name="Lanie J.A."/>
            <person name="Ng W.-L."/>
            <person name="Kazmierczak K.M."/>
            <person name="Andrzejewski T.M."/>
            <person name="Davidsen T.M."/>
            <person name="Wayne K.J."/>
            <person name="Tettelin H."/>
            <person name="Glass J.I."/>
            <person name="Rusch D."/>
            <person name="Podicherti R."/>
            <person name="Tsui H.-C.T."/>
            <person name="Winkler M.E."/>
        </authorList>
    </citation>
    <scope>NUCLEOTIDE SEQUENCE</scope>
</reference>
<accession>A0A382LSD9</accession>
<dbReference type="GO" id="GO:0016020">
    <property type="term" value="C:membrane"/>
    <property type="evidence" value="ECO:0007669"/>
    <property type="project" value="UniProtKB-SubCell"/>
</dbReference>
<feature type="transmembrane region" description="Helical" evidence="5">
    <location>
        <begin position="125"/>
        <end position="140"/>
    </location>
</feature>
<feature type="transmembrane region" description="Helical" evidence="5">
    <location>
        <begin position="73"/>
        <end position="94"/>
    </location>
</feature>
<comment type="subcellular location">
    <subcellularLocation>
        <location evidence="1">Membrane</location>
        <topology evidence="1">Multi-pass membrane protein</topology>
    </subcellularLocation>
</comment>
<keyword evidence="3 5" id="KW-1133">Transmembrane helix</keyword>
<evidence type="ECO:0000259" key="6">
    <source>
        <dbReference type="Pfam" id="PF00892"/>
    </source>
</evidence>
<dbReference type="EMBL" id="UINC01088449">
    <property type="protein sequence ID" value="SVC38675.1"/>
    <property type="molecule type" value="Genomic_DNA"/>
</dbReference>
<name>A0A382LSD9_9ZZZZ</name>
<evidence type="ECO:0000256" key="1">
    <source>
        <dbReference type="ARBA" id="ARBA00004141"/>
    </source>
</evidence>
<feature type="non-terminal residue" evidence="7">
    <location>
        <position position="185"/>
    </location>
</feature>
<dbReference type="PANTHER" id="PTHR22911">
    <property type="entry name" value="ACYL-MALONYL CONDENSING ENZYME-RELATED"/>
    <property type="match status" value="1"/>
</dbReference>
<feature type="transmembrane region" description="Helical" evidence="5">
    <location>
        <begin position="100"/>
        <end position="118"/>
    </location>
</feature>
<keyword evidence="2 5" id="KW-0812">Transmembrane</keyword>
<evidence type="ECO:0000256" key="3">
    <source>
        <dbReference type="ARBA" id="ARBA00022989"/>
    </source>
</evidence>
<dbReference type="AlphaFoldDB" id="A0A382LSD9"/>
<dbReference type="SUPFAM" id="SSF103481">
    <property type="entry name" value="Multidrug resistance efflux transporter EmrE"/>
    <property type="match status" value="1"/>
</dbReference>
<dbReference type="InterPro" id="IPR000620">
    <property type="entry name" value="EamA_dom"/>
</dbReference>
<protein>
    <recommendedName>
        <fullName evidence="6">EamA domain-containing protein</fullName>
    </recommendedName>
</protein>